<dbReference type="SUPFAM" id="SSF103473">
    <property type="entry name" value="MFS general substrate transporter"/>
    <property type="match status" value="1"/>
</dbReference>
<proteinExistence type="inferred from homology"/>
<comment type="function">
    <text evidence="7">May be involved in iron transport and iron homeostasis.</text>
</comment>
<protein>
    <recommendedName>
        <fullName evidence="7">Solute carrier family 40 member</fullName>
    </recommendedName>
</protein>
<evidence type="ECO:0000256" key="1">
    <source>
        <dbReference type="ARBA" id="ARBA00004141"/>
    </source>
</evidence>
<evidence type="ECO:0000313" key="8">
    <source>
        <dbReference type="EMBL" id="KAF7356109.1"/>
    </source>
</evidence>
<comment type="caution">
    <text evidence="7">Lacks conserved residue(s) required for the propagation of feature annotation.</text>
</comment>
<accession>A0A8H7CZ99</accession>
<dbReference type="Pfam" id="PF06963">
    <property type="entry name" value="FPN1"/>
    <property type="match status" value="1"/>
</dbReference>
<dbReference type="PANTHER" id="PTHR11660:SF57">
    <property type="entry name" value="SOLUTE CARRIER FAMILY 40 MEMBER"/>
    <property type="match status" value="1"/>
</dbReference>
<evidence type="ECO:0000256" key="7">
    <source>
        <dbReference type="RuleBase" id="RU365065"/>
    </source>
</evidence>
<dbReference type="GO" id="GO:0005381">
    <property type="term" value="F:iron ion transmembrane transporter activity"/>
    <property type="evidence" value="ECO:0007669"/>
    <property type="project" value="UniProtKB-UniRule"/>
</dbReference>
<comment type="subcellular location">
    <subcellularLocation>
        <location evidence="1 7">Membrane</location>
        <topology evidence="1 7">Multi-pass membrane protein</topology>
    </subcellularLocation>
</comment>
<dbReference type="EMBL" id="JACAZI010000007">
    <property type="protein sequence ID" value="KAF7356109.1"/>
    <property type="molecule type" value="Genomic_DNA"/>
</dbReference>
<keyword evidence="3 7" id="KW-0813">Transport</keyword>
<comment type="caution">
    <text evidence="8">The sequence shown here is derived from an EMBL/GenBank/DDBJ whole genome shotgun (WGS) entry which is preliminary data.</text>
</comment>
<feature type="transmembrane region" description="Helical" evidence="7">
    <location>
        <begin position="317"/>
        <end position="339"/>
    </location>
</feature>
<dbReference type="AlphaFoldDB" id="A0A8H7CZ99"/>
<dbReference type="GO" id="GO:0016020">
    <property type="term" value="C:membrane"/>
    <property type="evidence" value="ECO:0007669"/>
    <property type="project" value="UniProtKB-SubCell"/>
</dbReference>
<dbReference type="InterPro" id="IPR009716">
    <property type="entry name" value="Ferroportin-1"/>
</dbReference>
<evidence type="ECO:0000313" key="9">
    <source>
        <dbReference type="Proteomes" id="UP000620124"/>
    </source>
</evidence>
<keyword evidence="5 7" id="KW-1133">Transmembrane helix</keyword>
<name>A0A8H7CZ99_9AGAR</name>
<keyword evidence="6 7" id="KW-0472">Membrane</keyword>
<keyword evidence="4 7" id="KW-0812">Transmembrane</keyword>
<organism evidence="8 9">
    <name type="scientific">Mycena venus</name>
    <dbReference type="NCBI Taxonomy" id="2733690"/>
    <lineage>
        <taxon>Eukaryota</taxon>
        <taxon>Fungi</taxon>
        <taxon>Dikarya</taxon>
        <taxon>Basidiomycota</taxon>
        <taxon>Agaricomycotina</taxon>
        <taxon>Agaricomycetes</taxon>
        <taxon>Agaricomycetidae</taxon>
        <taxon>Agaricales</taxon>
        <taxon>Marasmiineae</taxon>
        <taxon>Mycenaceae</taxon>
        <taxon>Mycena</taxon>
    </lineage>
</organism>
<evidence type="ECO:0000256" key="6">
    <source>
        <dbReference type="ARBA" id="ARBA00023136"/>
    </source>
</evidence>
<reference evidence="8" key="1">
    <citation type="submission" date="2020-05" db="EMBL/GenBank/DDBJ databases">
        <title>Mycena genomes resolve the evolution of fungal bioluminescence.</title>
        <authorList>
            <person name="Tsai I.J."/>
        </authorList>
    </citation>
    <scope>NUCLEOTIDE SEQUENCE</scope>
    <source>
        <strain evidence="8">CCC161011</strain>
    </source>
</reference>
<dbReference type="InterPro" id="IPR036259">
    <property type="entry name" value="MFS_trans_sf"/>
</dbReference>
<evidence type="ECO:0000256" key="3">
    <source>
        <dbReference type="ARBA" id="ARBA00022448"/>
    </source>
</evidence>
<keyword evidence="9" id="KW-1185">Reference proteome</keyword>
<evidence type="ECO:0000256" key="5">
    <source>
        <dbReference type="ARBA" id="ARBA00022989"/>
    </source>
</evidence>
<dbReference type="PANTHER" id="PTHR11660">
    <property type="entry name" value="SOLUTE CARRIER FAMILY 40 MEMBER"/>
    <property type="match status" value="1"/>
</dbReference>
<dbReference type="OrthoDB" id="648861at2759"/>
<evidence type="ECO:0000256" key="4">
    <source>
        <dbReference type="ARBA" id="ARBA00022692"/>
    </source>
</evidence>
<dbReference type="Proteomes" id="UP000620124">
    <property type="component" value="Unassembled WGS sequence"/>
</dbReference>
<feature type="transmembrane region" description="Helical" evidence="7">
    <location>
        <begin position="203"/>
        <end position="224"/>
    </location>
</feature>
<sequence length="485" mass="54035">MQSEGEVVPAEETPLLAQNEGSLDALGVRYLLIQHFSSAWGDRTAEFALYLYLIAYFKHTLLPSSIFGFSMTLTGILFSRWAGSVVDKMPKLSVVRWAILLQKLSALSAYACIAGLQSMPSRFSFPLLCLFSLLVVAGCALQLSNICISIAVERDWTTCISGGSSQKLAKINTYLRQINLLCKLLAPLFVSFLTVTYDGDRPSVSIGVLAGISVLTMVFELYWIQVVYDRFPILAAEQLRKDNERRAPQIPPVSDLEQSSCDSNVLQRALHLKDWQEFVRLPVFLSSVSISLLYLTVLSFEGTMLGYLKTLDFRDDFLAEMRGLCVITGLIGTLVTVPLENKIGSARAGSWSIWSMVICLLPVMASFYVFGPRNTIGTVLLFGGMALSRIGLWSFDLIQTKQLQDALAAHARRNTLTALQFTMQNVADLLKYVLTMILSRPAQFRWAGLVSFLSVSSGAFVYLVYLKKERGHIFHPPSDWIRKIL</sequence>
<gene>
    <name evidence="8" type="ORF">MVEN_00941200</name>
</gene>
<feature type="transmembrane region" description="Helical" evidence="7">
    <location>
        <begin position="61"/>
        <end position="82"/>
    </location>
</feature>
<feature type="transmembrane region" description="Helical" evidence="7">
    <location>
        <begin position="180"/>
        <end position="197"/>
    </location>
</feature>
<comment type="similarity">
    <text evidence="2 7">Belongs to the ferroportin (FP) (TC 2.A.100) family. SLC40A subfamily.</text>
</comment>
<feature type="transmembrane region" description="Helical" evidence="7">
    <location>
        <begin position="444"/>
        <end position="465"/>
    </location>
</feature>
<keyword evidence="7" id="KW-0406">Ion transport</keyword>
<feature type="transmembrane region" description="Helical" evidence="7">
    <location>
        <begin position="123"/>
        <end position="144"/>
    </location>
</feature>
<feature type="transmembrane region" description="Helical" evidence="7">
    <location>
        <begin position="94"/>
        <end position="117"/>
    </location>
</feature>
<evidence type="ECO:0000256" key="2">
    <source>
        <dbReference type="ARBA" id="ARBA00006279"/>
    </source>
</evidence>
<feature type="transmembrane region" description="Helical" evidence="7">
    <location>
        <begin position="351"/>
        <end position="370"/>
    </location>
</feature>
<feature type="transmembrane region" description="Helical" evidence="7">
    <location>
        <begin position="278"/>
        <end position="297"/>
    </location>
</feature>